<reference evidence="1" key="1">
    <citation type="submission" date="2021-06" db="EMBL/GenBank/DDBJ databases">
        <authorList>
            <person name="Kallberg Y."/>
            <person name="Tangrot J."/>
            <person name="Rosling A."/>
        </authorList>
    </citation>
    <scope>NUCLEOTIDE SEQUENCE</scope>
    <source>
        <strain evidence="1">AZ414A</strain>
    </source>
</reference>
<organism evidence="1 2">
    <name type="scientific">Diversispora eburnea</name>
    <dbReference type="NCBI Taxonomy" id="1213867"/>
    <lineage>
        <taxon>Eukaryota</taxon>
        <taxon>Fungi</taxon>
        <taxon>Fungi incertae sedis</taxon>
        <taxon>Mucoromycota</taxon>
        <taxon>Glomeromycotina</taxon>
        <taxon>Glomeromycetes</taxon>
        <taxon>Diversisporales</taxon>
        <taxon>Diversisporaceae</taxon>
        <taxon>Diversispora</taxon>
    </lineage>
</organism>
<name>A0A9N9C9F7_9GLOM</name>
<sequence length="44" mass="5099">MSFSGRTSTLVTIPTDRGYDYGRYYELNSANSSFSQIFPYFDSR</sequence>
<evidence type="ECO:0000313" key="2">
    <source>
        <dbReference type="Proteomes" id="UP000789706"/>
    </source>
</evidence>
<dbReference type="EMBL" id="CAJVPK010001698">
    <property type="protein sequence ID" value="CAG8595810.1"/>
    <property type="molecule type" value="Genomic_DNA"/>
</dbReference>
<proteinExistence type="predicted"/>
<gene>
    <name evidence="1" type="ORF">DEBURN_LOCUS9280</name>
</gene>
<comment type="caution">
    <text evidence="1">The sequence shown here is derived from an EMBL/GenBank/DDBJ whole genome shotgun (WGS) entry which is preliminary data.</text>
</comment>
<protein>
    <submittedName>
        <fullName evidence="1">11221_t:CDS:1</fullName>
    </submittedName>
</protein>
<dbReference type="Proteomes" id="UP000789706">
    <property type="component" value="Unassembled WGS sequence"/>
</dbReference>
<accession>A0A9N9C9F7</accession>
<dbReference type="AlphaFoldDB" id="A0A9N9C9F7"/>
<evidence type="ECO:0000313" key="1">
    <source>
        <dbReference type="EMBL" id="CAG8595810.1"/>
    </source>
</evidence>
<keyword evidence="2" id="KW-1185">Reference proteome</keyword>